<evidence type="ECO:0000256" key="1">
    <source>
        <dbReference type="ARBA" id="ARBA00004141"/>
    </source>
</evidence>
<feature type="transmembrane region" description="Helical" evidence="5">
    <location>
        <begin position="12"/>
        <end position="30"/>
    </location>
</feature>
<evidence type="ECO:0008006" key="8">
    <source>
        <dbReference type="Google" id="ProtNLM"/>
    </source>
</evidence>
<evidence type="ECO:0000256" key="5">
    <source>
        <dbReference type="SAM" id="Phobius"/>
    </source>
</evidence>
<dbReference type="InterPro" id="IPR036259">
    <property type="entry name" value="MFS_trans_sf"/>
</dbReference>
<evidence type="ECO:0000256" key="4">
    <source>
        <dbReference type="ARBA" id="ARBA00023136"/>
    </source>
</evidence>
<dbReference type="GO" id="GO:0022857">
    <property type="term" value="F:transmembrane transporter activity"/>
    <property type="evidence" value="ECO:0007669"/>
    <property type="project" value="InterPro"/>
</dbReference>
<dbReference type="GO" id="GO:0005886">
    <property type="term" value="C:plasma membrane"/>
    <property type="evidence" value="ECO:0007669"/>
    <property type="project" value="TreeGrafter"/>
</dbReference>
<feature type="transmembrane region" description="Helical" evidence="5">
    <location>
        <begin position="237"/>
        <end position="256"/>
    </location>
</feature>
<name>A0A9P5VNV2_9FUNG</name>
<feature type="transmembrane region" description="Helical" evidence="5">
    <location>
        <begin position="42"/>
        <end position="62"/>
    </location>
</feature>
<feature type="transmembrane region" description="Helical" evidence="5">
    <location>
        <begin position="132"/>
        <end position="150"/>
    </location>
</feature>
<keyword evidence="4 5" id="KW-0472">Membrane</keyword>
<dbReference type="EMBL" id="JAAAUY010000149">
    <property type="protein sequence ID" value="KAF9334415.1"/>
    <property type="molecule type" value="Genomic_DNA"/>
</dbReference>
<comment type="subcellular location">
    <subcellularLocation>
        <location evidence="1">Membrane</location>
        <topology evidence="1">Multi-pass membrane protein</topology>
    </subcellularLocation>
</comment>
<feature type="transmembrane region" description="Helical" evidence="5">
    <location>
        <begin position="170"/>
        <end position="194"/>
    </location>
</feature>
<keyword evidence="2 5" id="KW-0812">Transmembrane</keyword>
<keyword evidence="3 5" id="KW-1133">Transmembrane helix</keyword>
<dbReference type="PANTHER" id="PTHR23501">
    <property type="entry name" value="MAJOR FACILITATOR SUPERFAMILY"/>
    <property type="match status" value="1"/>
</dbReference>
<dbReference type="AlphaFoldDB" id="A0A9P5VNV2"/>
<evidence type="ECO:0000256" key="3">
    <source>
        <dbReference type="ARBA" id="ARBA00022989"/>
    </source>
</evidence>
<organism evidence="6 7">
    <name type="scientific">Podila minutissima</name>
    <dbReference type="NCBI Taxonomy" id="64525"/>
    <lineage>
        <taxon>Eukaryota</taxon>
        <taxon>Fungi</taxon>
        <taxon>Fungi incertae sedis</taxon>
        <taxon>Mucoromycota</taxon>
        <taxon>Mortierellomycotina</taxon>
        <taxon>Mortierellomycetes</taxon>
        <taxon>Mortierellales</taxon>
        <taxon>Mortierellaceae</taxon>
        <taxon>Podila</taxon>
    </lineage>
</organism>
<dbReference type="SUPFAM" id="SSF103473">
    <property type="entry name" value="MFS general substrate transporter"/>
    <property type="match status" value="1"/>
</dbReference>
<comment type="caution">
    <text evidence="6">The sequence shown here is derived from an EMBL/GenBank/DDBJ whole genome shotgun (WGS) entry which is preliminary data.</text>
</comment>
<sequence>MCSFLIKPSQMSWVATSYLIAYNTFNRLYGRLSDIFGRKNKIIFLLGSIGYAAASSLIMLILFRAVQGFGACGLSPTTRIIVGDMFADVLPFQPSVLSRVDYLGAFFVMETVTYLLLPLSTGGTSFAWNSPAIISMICVFVALFGTLVLVQFHATEAIIPPALFKNRDIVILYFVNCVVGPIFMGCTFYVPLYFQIVQGTSATVTGVRLMPNVNAVPLLPKDVRVLVVRAYADGFQFLFKVLTPIVGLALLLSLFLR</sequence>
<dbReference type="Gene3D" id="1.20.1720.10">
    <property type="entry name" value="Multidrug resistance protein D"/>
    <property type="match status" value="1"/>
</dbReference>
<dbReference type="InterPro" id="IPR011701">
    <property type="entry name" value="MFS"/>
</dbReference>
<protein>
    <recommendedName>
        <fullName evidence="8">Major facilitator superfamily (MFS) profile domain-containing protein</fullName>
    </recommendedName>
</protein>
<accession>A0A9P5VNV2</accession>
<keyword evidence="7" id="KW-1185">Reference proteome</keyword>
<dbReference type="Proteomes" id="UP000696485">
    <property type="component" value="Unassembled WGS sequence"/>
</dbReference>
<evidence type="ECO:0000313" key="6">
    <source>
        <dbReference type="EMBL" id="KAF9334415.1"/>
    </source>
</evidence>
<proteinExistence type="predicted"/>
<dbReference type="GO" id="GO:0012505">
    <property type="term" value="C:endomembrane system"/>
    <property type="evidence" value="ECO:0007669"/>
    <property type="project" value="UniProtKB-SubCell"/>
</dbReference>
<evidence type="ECO:0000313" key="7">
    <source>
        <dbReference type="Proteomes" id="UP000696485"/>
    </source>
</evidence>
<dbReference type="Pfam" id="PF07690">
    <property type="entry name" value="MFS_1"/>
    <property type="match status" value="1"/>
</dbReference>
<dbReference type="PANTHER" id="PTHR23501:SF84">
    <property type="entry name" value="VACUOLAR MEMBRANE AMINO ACID UPTAKE TRANSPORTER FNX2"/>
    <property type="match status" value="1"/>
</dbReference>
<evidence type="ECO:0000256" key="2">
    <source>
        <dbReference type="ARBA" id="ARBA00022692"/>
    </source>
</evidence>
<reference evidence="6" key="1">
    <citation type="journal article" date="2020" name="Fungal Divers.">
        <title>Resolving the Mortierellaceae phylogeny through synthesis of multi-gene phylogenetics and phylogenomics.</title>
        <authorList>
            <person name="Vandepol N."/>
            <person name="Liber J."/>
            <person name="Desiro A."/>
            <person name="Na H."/>
            <person name="Kennedy M."/>
            <person name="Barry K."/>
            <person name="Grigoriev I.V."/>
            <person name="Miller A.N."/>
            <person name="O'Donnell K."/>
            <person name="Stajich J.E."/>
            <person name="Bonito G."/>
        </authorList>
    </citation>
    <scope>NUCLEOTIDE SEQUENCE</scope>
    <source>
        <strain evidence="6">NVP1</strain>
    </source>
</reference>
<gene>
    <name evidence="6" type="ORF">BG006_002172</name>
</gene>